<dbReference type="Proteomes" id="UP000318626">
    <property type="component" value="Chromosome"/>
</dbReference>
<organism evidence="1 2">
    <name type="scientific">Bremerella volcania</name>
    <dbReference type="NCBI Taxonomy" id="2527984"/>
    <lineage>
        <taxon>Bacteria</taxon>
        <taxon>Pseudomonadati</taxon>
        <taxon>Planctomycetota</taxon>
        <taxon>Planctomycetia</taxon>
        <taxon>Pirellulales</taxon>
        <taxon>Pirellulaceae</taxon>
        <taxon>Bremerella</taxon>
    </lineage>
</organism>
<dbReference type="RefSeq" id="WP_144970617.1">
    <property type="nucleotide sequence ID" value="NZ_CP036289.1"/>
</dbReference>
<dbReference type="OrthoDB" id="276167at2"/>
<evidence type="ECO:0000313" key="2">
    <source>
        <dbReference type="Proteomes" id="UP000318626"/>
    </source>
</evidence>
<gene>
    <name evidence="1" type="ORF">Pan97_06260</name>
</gene>
<reference evidence="2" key="1">
    <citation type="submission" date="2019-02" db="EMBL/GenBank/DDBJ databases">
        <title>Deep-cultivation of Planctomycetes and their phenomic and genomic characterization uncovers novel biology.</title>
        <authorList>
            <person name="Wiegand S."/>
            <person name="Jogler M."/>
            <person name="Boedeker C."/>
            <person name="Pinto D."/>
            <person name="Vollmers J."/>
            <person name="Rivas-Marin E."/>
            <person name="Kohn T."/>
            <person name="Peeters S.H."/>
            <person name="Heuer A."/>
            <person name="Rast P."/>
            <person name="Oberbeckmann S."/>
            <person name="Bunk B."/>
            <person name="Jeske O."/>
            <person name="Meyerdierks A."/>
            <person name="Storesund J.E."/>
            <person name="Kallscheuer N."/>
            <person name="Luecker S."/>
            <person name="Lage O.M."/>
            <person name="Pohl T."/>
            <person name="Merkel B.J."/>
            <person name="Hornburger P."/>
            <person name="Mueller R.-W."/>
            <person name="Bruemmer F."/>
            <person name="Labrenz M."/>
            <person name="Spormann A.M."/>
            <person name="Op den Camp H."/>
            <person name="Overmann J."/>
            <person name="Amann R."/>
            <person name="Jetten M.S.M."/>
            <person name="Mascher T."/>
            <person name="Medema M.H."/>
            <person name="Devos D.P."/>
            <person name="Kaster A.-K."/>
            <person name="Ovreas L."/>
            <person name="Rohde M."/>
            <person name="Galperin M.Y."/>
            <person name="Jogler C."/>
        </authorList>
    </citation>
    <scope>NUCLEOTIDE SEQUENCE [LARGE SCALE GENOMIC DNA]</scope>
    <source>
        <strain evidence="2">Pan97</strain>
    </source>
</reference>
<sequence length="170" mass="19530">MPKLKCSRGYRYIKELGGAIRRQSISFAATWLVESDLIRGRVLDYGCGFGFDADYFGWDAFDPYYRPTPPQGGYDTIVCNHVLNMLTRSSRNQVLSAIEQQLDSDGTAWLIVPRNIPPRGKIGLRKRIQNYVTLDLPSVLVNEKLEIYQFDQKALIVDQTDEIEHRISER</sequence>
<keyword evidence="2" id="KW-1185">Reference proteome</keyword>
<dbReference type="EMBL" id="CP036289">
    <property type="protein sequence ID" value="QDU73635.1"/>
    <property type="molecule type" value="Genomic_DNA"/>
</dbReference>
<dbReference type="InterPro" id="IPR029063">
    <property type="entry name" value="SAM-dependent_MTases_sf"/>
</dbReference>
<protein>
    <recommendedName>
        <fullName evidence="3">Methyltransferase type 11 domain-containing protein</fullName>
    </recommendedName>
</protein>
<evidence type="ECO:0000313" key="1">
    <source>
        <dbReference type="EMBL" id="QDU73635.1"/>
    </source>
</evidence>
<dbReference type="SUPFAM" id="SSF53335">
    <property type="entry name" value="S-adenosyl-L-methionine-dependent methyltransferases"/>
    <property type="match status" value="1"/>
</dbReference>
<dbReference type="KEGG" id="bvo:Pan97_06260"/>
<proteinExistence type="predicted"/>
<evidence type="ECO:0008006" key="3">
    <source>
        <dbReference type="Google" id="ProtNLM"/>
    </source>
</evidence>
<dbReference type="AlphaFoldDB" id="A0A518C334"/>
<name>A0A518C334_9BACT</name>
<accession>A0A518C334</accession>